<sequence length="292" mass="30837">MTALTEDGKKLVSEAAIRHGVSTETAEAMLMALVAGNGTQAQFNIAELGGMGQWSQGGMTMVGDMFNNALKARVDALCTDLANILMVGNLFRPVEMPAPQPGTQSQSQSQGGGMGTSLFIKGGLVGASWPAELGQPSSTGSQNNLRYAVFPQTRRLAIDFGGRIEIYDTGDHQISGVSQQQSGDQSLTFTSQHGLVSLRDLPRVGEAQPQEMPEDPEAFSDEPSEPLADPAIEMPSAPIPEAAPVPEAASETGPSGADDIIALIRKLGELKEAGLLTEDEFASKKRELLDRL</sequence>
<dbReference type="OrthoDB" id="1778949at2"/>
<name>Q0FJW4_SALBH</name>
<dbReference type="RefSeq" id="WP_007791977.1">
    <property type="nucleotide sequence ID" value="NZ_DS022276.1"/>
</dbReference>
<proteinExistence type="predicted"/>
<dbReference type="STRING" id="314265.R2601_08106"/>
<dbReference type="Pfam" id="PF09851">
    <property type="entry name" value="SHOCT"/>
    <property type="match status" value="1"/>
</dbReference>
<dbReference type="InterPro" id="IPR018649">
    <property type="entry name" value="SHOCT"/>
</dbReference>
<accession>Q0FJW4</accession>
<protein>
    <recommendedName>
        <fullName evidence="2">SHOCT domain-containing protein</fullName>
    </recommendedName>
</protein>
<gene>
    <name evidence="3" type="ORF">R2601_08106</name>
</gene>
<feature type="region of interest" description="Disordered" evidence="1">
    <location>
        <begin position="207"/>
        <end position="256"/>
    </location>
</feature>
<comment type="caution">
    <text evidence="3">The sequence shown here is derived from an EMBL/GenBank/DDBJ whole genome shotgun (WGS) entry which is preliminary data.</text>
</comment>
<dbReference type="AlphaFoldDB" id="Q0FJW4"/>
<keyword evidence="4" id="KW-1185">Reference proteome</keyword>
<feature type="domain" description="SHOCT" evidence="2">
    <location>
        <begin position="264"/>
        <end position="289"/>
    </location>
</feature>
<evidence type="ECO:0000259" key="2">
    <source>
        <dbReference type="Pfam" id="PF09851"/>
    </source>
</evidence>
<feature type="compositionally biased region" description="Acidic residues" evidence="1">
    <location>
        <begin position="212"/>
        <end position="224"/>
    </location>
</feature>
<reference evidence="3 4" key="1">
    <citation type="journal article" date="2010" name="J. Bacteriol.">
        <title>Genome sequences of Pelagibaca bermudensis HTCC2601T and Maritimibacter alkaliphilus HTCC2654T, the type strains of two marine Roseobacter genera.</title>
        <authorList>
            <person name="Thrash J.C."/>
            <person name="Cho J.C."/>
            <person name="Ferriera S."/>
            <person name="Johnson J."/>
            <person name="Vergin K.L."/>
            <person name="Giovannoni S.J."/>
        </authorList>
    </citation>
    <scope>NUCLEOTIDE SEQUENCE [LARGE SCALE GENOMIC DNA]</scope>
    <source>
        <strain evidence="4">DSM 26914 / JCM 13377 / KCTC 12554 / HTCC2601</strain>
    </source>
</reference>
<evidence type="ECO:0000313" key="3">
    <source>
        <dbReference type="EMBL" id="EAU44480.1"/>
    </source>
</evidence>
<dbReference type="HOGENOM" id="CLU_071531_0_0_5"/>
<organism evidence="3 4">
    <name type="scientific">Salipiger bermudensis (strain DSM 26914 / JCM 13377 / KCTC 12554 / HTCC2601)</name>
    <name type="common">Pelagibaca bermudensis</name>
    <dbReference type="NCBI Taxonomy" id="314265"/>
    <lineage>
        <taxon>Bacteria</taxon>
        <taxon>Pseudomonadati</taxon>
        <taxon>Pseudomonadota</taxon>
        <taxon>Alphaproteobacteria</taxon>
        <taxon>Rhodobacterales</taxon>
        <taxon>Roseobacteraceae</taxon>
        <taxon>Salipiger</taxon>
    </lineage>
</organism>
<evidence type="ECO:0000313" key="4">
    <source>
        <dbReference type="Proteomes" id="UP000006230"/>
    </source>
</evidence>
<dbReference type="eggNOG" id="ENOG502ZA0Y">
    <property type="taxonomic scope" value="Bacteria"/>
</dbReference>
<dbReference type="EMBL" id="AATQ01000045">
    <property type="protein sequence ID" value="EAU44480.1"/>
    <property type="molecule type" value="Genomic_DNA"/>
</dbReference>
<evidence type="ECO:0000256" key="1">
    <source>
        <dbReference type="SAM" id="MobiDB-lite"/>
    </source>
</evidence>
<dbReference type="Proteomes" id="UP000006230">
    <property type="component" value="Unassembled WGS sequence"/>
</dbReference>